<feature type="region of interest" description="Disordered" evidence="1">
    <location>
        <begin position="152"/>
        <end position="173"/>
    </location>
</feature>
<name>A0A397U843_9GLOM</name>
<sequence>MPTIESCKAHQDASNGGPEYKGKFDPAVAKALGVNQSVADLVNGKSDCSGWNNYLSKPSSAQAICITTPELATYQMDNKDLQPRIIIYMLGNSVLKNEKYQSWKTICPNTEKLSGEVVFCDTDKSKEPEYLKPVWQDLSKKVMKIFDDTADPEFETEELDEHPGASGAPTWPLENRRKRFFAIELGTKES</sequence>
<protein>
    <submittedName>
        <fullName evidence="2">Uncharacterized protein</fullName>
    </submittedName>
</protein>
<accession>A0A397U843</accession>
<dbReference type="OrthoDB" id="527344at2759"/>
<proteinExistence type="predicted"/>
<reference evidence="2 3" key="1">
    <citation type="submission" date="2018-06" db="EMBL/GenBank/DDBJ databases">
        <title>Comparative genomics reveals the genomic features of Rhizophagus irregularis, R. cerebriforme, R. diaphanum and Gigaspora rosea, and their symbiotic lifestyle signature.</title>
        <authorList>
            <person name="Morin E."/>
            <person name="San Clemente H."/>
            <person name="Chen E.C.H."/>
            <person name="De La Providencia I."/>
            <person name="Hainaut M."/>
            <person name="Kuo A."/>
            <person name="Kohler A."/>
            <person name="Murat C."/>
            <person name="Tang N."/>
            <person name="Roy S."/>
            <person name="Loubradou J."/>
            <person name="Henrissat B."/>
            <person name="Grigoriev I.V."/>
            <person name="Corradi N."/>
            <person name="Roux C."/>
            <person name="Martin F.M."/>
        </authorList>
    </citation>
    <scope>NUCLEOTIDE SEQUENCE [LARGE SCALE GENOMIC DNA]</scope>
    <source>
        <strain evidence="2 3">DAOM 194757</strain>
    </source>
</reference>
<evidence type="ECO:0000313" key="3">
    <source>
        <dbReference type="Proteomes" id="UP000266673"/>
    </source>
</evidence>
<dbReference type="EMBL" id="QKWP01002398">
    <property type="protein sequence ID" value="RIB03473.1"/>
    <property type="molecule type" value="Genomic_DNA"/>
</dbReference>
<evidence type="ECO:0000313" key="2">
    <source>
        <dbReference type="EMBL" id="RIB03473.1"/>
    </source>
</evidence>
<gene>
    <name evidence="2" type="ORF">C2G38_2224932</name>
</gene>
<dbReference type="AlphaFoldDB" id="A0A397U843"/>
<keyword evidence="3" id="KW-1185">Reference proteome</keyword>
<dbReference type="STRING" id="44941.A0A397U843"/>
<comment type="caution">
    <text evidence="2">The sequence shown here is derived from an EMBL/GenBank/DDBJ whole genome shotgun (WGS) entry which is preliminary data.</text>
</comment>
<evidence type="ECO:0000256" key="1">
    <source>
        <dbReference type="SAM" id="MobiDB-lite"/>
    </source>
</evidence>
<dbReference type="Proteomes" id="UP000266673">
    <property type="component" value="Unassembled WGS sequence"/>
</dbReference>
<organism evidence="2 3">
    <name type="scientific">Gigaspora rosea</name>
    <dbReference type="NCBI Taxonomy" id="44941"/>
    <lineage>
        <taxon>Eukaryota</taxon>
        <taxon>Fungi</taxon>
        <taxon>Fungi incertae sedis</taxon>
        <taxon>Mucoromycota</taxon>
        <taxon>Glomeromycotina</taxon>
        <taxon>Glomeromycetes</taxon>
        <taxon>Diversisporales</taxon>
        <taxon>Gigasporaceae</taxon>
        <taxon>Gigaspora</taxon>
    </lineage>
</organism>
<feature type="region of interest" description="Disordered" evidence="1">
    <location>
        <begin position="1"/>
        <end position="20"/>
    </location>
</feature>